<proteinExistence type="predicted"/>
<dbReference type="InterPro" id="IPR014752">
    <property type="entry name" value="Arrestin-like_C"/>
</dbReference>
<dbReference type="Gene3D" id="2.60.40.640">
    <property type="match status" value="1"/>
</dbReference>
<organism evidence="2 3">
    <name type="scientific">Rhizoctonia solani</name>
    <dbReference type="NCBI Taxonomy" id="456999"/>
    <lineage>
        <taxon>Eukaryota</taxon>
        <taxon>Fungi</taxon>
        <taxon>Dikarya</taxon>
        <taxon>Basidiomycota</taxon>
        <taxon>Agaricomycotina</taxon>
        <taxon>Agaricomycetes</taxon>
        <taxon>Cantharellales</taxon>
        <taxon>Ceratobasidiaceae</taxon>
        <taxon>Rhizoctonia</taxon>
    </lineage>
</organism>
<dbReference type="EMBL" id="CAJMWZ010001554">
    <property type="protein sequence ID" value="CAE6438076.1"/>
    <property type="molecule type" value="Genomic_DNA"/>
</dbReference>
<evidence type="ECO:0000313" key="2">
    <source>
        <dbReference type="EMBL" id="CAE6438076.1"/>
    </source>
</evidence>
<dbReference type="Proteomes" id="UP000663850">
    <property type="component" value="Unassembled WGS sequence"/>
</dbReference>
<name>A0A8H3ASW5_9AGAM</name>
<evidence type="ECO:0000313" key="3">
    <source>
        <dbReference type="Proteomes" id="UP000663850"/>
    </source>
</evidence>
<feature type="compositionally biased region" description="Low complexity" evidence="1">
    <location>
        <begin position="414"/>
        <end position="426"/>
    </location>
</feature>
<feature type="region of interest" description="Disordered" evidence="1">
    <location>
        <begin position="1"/>
        <end position="36"/>
    </location>
</feature>
<reference evidence="2" key="1">
    <citation type="submission" date="2021-01" db="EMBL/GenBank/DDBJ databases">
        <authorList>
            <person name="Kaushik A."/>
        </authorList>
    </citation>
    <scope>NUCLEOTIDE SEQUENCE</scope>
    <source>
        <strain evidence="2">Type strain: AG8-Rh-89/</strain>
    </source>
</reference>
<evidence type="ECO:0000256" key="1">
    <source>
        <dbReference type="SAM" id="MobiDB-lite"/>
    </source>
</evidence>
<protein>
    <recommendedName>
        <fullName evidence="4">Arrestin-like N-terminal domain-containing protein</fullName>
    </recommendedName>
</protein>
<gene>
    <name evidence="2" type="ORF">RDB_LOCUS25971</name>
</gene>
<accession>A0A8H3ASW5</accession>
<evidence type="ECO:0008006" key="4">
    <source>
        <dbReference type="Google" id="ProtNLM"/>
    </source>
</evidence>
<comment type="caution">
    <text evidence="2">The sequence shown here is derived from an EMBL/GenBank/DDBJ whole genome shotgun (WGS) entry which is preliminary data.</text>
</comment>
<sequence length="561" mass="61954">MSLLRQALRTRASRSNIRSDQGSSLPPPPPPKKSYAKSIKSIASVKTLAASLSSFYTSKVPGSAVGVSKRRRSPRSELGKPPFASKSPELKWVDGVETCHDLMVSGVSTVRTVDERVSLLVHHFGEPGERGVIFYGGTFVSGEVRLITPKPDPIECIEVWVSLKSSCSFSESEPNTLELRATLYRKPGDLPPGTYVFPFTFDPFPESVVVRQEEKKNVTGRPLARVPLPPTYHVRAPHWMGRIEYEMGLVIKRRGLKPNDYIELPLVYRPRHRLKPVPPLPIPFPLIPTRDDWPFERETIGGWSLTPFGGRGRWNGSENIEVEGLLGIPCPLALVAGSKLRITLLLWGTTSARLLIRPDEVRVRLIRAHVMGLDALSPSSRAYTSRIVFEEERWDGVVWADGERERLMERKDSGSASGSEGDSGVGLDEHPRVVEFTDTPDPVEDEELFPGTGDAGSTVKLHGSVLVPQDALPSFRYKNMAVEYLVQVILSHRAYNHVSPNGPGIVGEAPVWVVGSVPDQDLDSSRNRGMKRLVGRSIVPLPKDVKRMPAVQGSVVRSEGS</sequence>
<feature type="region of interest" description="Disordered" evidence="1">
    <location>
        <begin position="409"/>
        <end position="429"/>
    </location>
</feature>
<dbReference type="AlphaFoldDB" id="A0A8H3ASW5"/>
<feature type="compositionally biased region" description="Polar residues" evidence="1">
    <location>
        <begin position="13"/>
        <end position="22"/>
    </location>
</feature>